<dbReference type="Proteomes" id="UP000244224">
    <property type="component" value="Unassembled WGS sequence"/>
</dbReference>
<accession>A0A2T6BAK0</accession>
<feature type="transmembrane region" description="Helical" evidence="1">
    <location>
        <begin position="6"/>
        <end position="30"/>
    </location>
</feature>
<dbReference type="RefSeq" id="WP_158640432.1">
    <property type="nucleotide sequence ID" value="NZ_QBKP01000001.1"/>
</dbReference>
<evidence type="ECO:0000256" key="1">
    <source>
        <dbReference type="SAM" id="Phobius"/>
    </source>
</evidence>
<dbReference type="EMBL" id="QBKP01000001">
    <property type="protein sequence ID" value="PTX53094.1"/>
    <property type="molecule type" value="Genomic_DNA"/>
</dbReference>
<keyword evidence="1" id="KW-1133">Transmembrane helix</keyword>
<dbReference type="OrthoDB" id="9964232at2"/>
<protein>
    <submittedName>
        <fullName evidence="2">Uncharacterized protein</fullName>
    </submittedName>
</protein>
<evidence type="ECO:0000313" key="3">
    <source>
        <dbReference type="Proteomes" id="UP000244224"/>
    </source>
</evidence>
<comment type="caution">
    <text evidence="2">The sequence shown here is derived from an EMBL/GenBank/DDBJ whole genome shotgun (WGS) entry which is preliminary data.</text>
</comment>
<keyword evidence="1" id="KW-0812">Transmembrane</keyword>
<proteinExistence type="predicted"/>
<organism evidence="2 3">
    <name type="scientific">Gemmobacter caeni</name>
    <dbReference type="NCBI Taxonomy" id="589035"/>
    <lineage>
        <taxon>Bacteria</taxon>
        <taxon>Pseudomonadati</taxon>
        <taxon>Pseudomonadota</taxon>
        <taxon>Alphaproteobacteria</taxon>
        <taxon>Rhodobacterales</taxon>
        <taxon>Paracoccaceae</taxon>
        <taxon>Gemmobacter</taxon>
    </lineage>
</organism>
<keyword evidence="3" id="KW-1185">Reference proteome</keyword>
<gene>
    <name evidence="2" type="ORF">C8N34_1014</name>
</gene>
<reference evidence="2 3" key="1">
    <citation type="submission" date="2018-04" db="EMBL/GenBank/DDBJ databases">
        <title>Genomic Encyclopedia of Archaeal and Bacterial Type Strains, Phase II (KMG-II): from individual species to whole genera.</title>
        <authorList>
            <person name="Goeker M."/>
        </authorList>
    </citation>
    <scope>NUCLEOTIDE SEQUENCE [LARGE SCALE GENOMIC DNA]</scope>
    <source>
        <strain evidence="2 3">DSM 21823</strain>
    </source>
</reference>
<sequence length="55" mass="5992">MKAFNIFGLAGGFLFATRGWISLMLVVWVAGRVSHGLAMALFKECLKAGWFGGTR</sequence>
<dbReference type="AlphaFoldDB" id="A0A2T6BAK0"/>
<keyword evidence="1" id="KW-0472">Membrane</keyword>
<name>A0A2T6BAK0_9RHOB</name>
<evidence type="ECO:0000313" key="2">
    <source>
        <dbReference type="EMBL" id="PTX53094.1"/>
    </source>
</evidence>